<name>A0A6J7WL53_9CAUD</name>
<organism evidence="1">
    <name type="scientific">uncultured Caudovirales phage</name>
    <dbReference type="NCBI Taxonomy" id="2100421"/>
    <lineage>
        <taxon>Viruses</taxon>
        <taxon>Duplodnaviria</taxon>
        <taxon>Heunggongvirae</taxon>
        <taxon>Uroviricota</taxon>
        <taxon>Caudoviricetes</taxon>
        <taxon>Peduoviridae</taxon>
        <taxon>Maltschvirus</taxon>
        <taxon>Maltschvirus maltsch</taxon>
    </lineage>
</organism>
<evidence type="ECO:0000313" key="1">
    <source>
        <dbReference type="EMBL" id="CAB5218467.1"/>
    </source>
</evidence>
<gene>
    <name evidence="1" type="ORF">UFOVP211_20</name>
</gene>
<accession>A0A6J7WL53</accession>
<dbReference type="EMBL" id="LR798262">
    <property type="protein sequence ID" value="CAB5218467.1"/>
    <property type="molecule type" value="Genomic_DNA"/>
</dbReference>
<protein>
    <submittedName>
        <fullName evidence="1">Uncharacterized protein</fullName>
    </submittedName>
</protein>
<proteinExistence type="predicted"/>
<sequence length="81" mass="9537">MKTALQWLLENLISEPYSEADFQHNSNCWDKAEQMEKKQIIEAHGNKQKTRSNPNSIVTFGYTYTGEMYYDEKYKGIKPII</sequence>
<reference evidence="1" key="1">
    <citation type="submission" date="2020-05" db="EMBL/GenBank/DDBJ databases">
        <authorList>
            <person name="Chiriac C."/>
            <person name="Salcher M."/>
            <person name="Ghai R."/>
            <person name="Kavagutti S V."/>
        </authorList>
    </citation>
    <scope>NUCLEOTIDE SEQUENCE</scope>
</reference>